<dbReference type="EMBL" id="JBAMIC010000024">
    <property type="protein sequence ID" value="KAK7090442.1"/>
    <property type="molecule type" value="Genomic_DNA"/>
</dbReference>
<dbReference type="InterPro" id="IPR011047">
    <property type="entry name" value="Quinoprotein_ADH-like_sf"/>
</dbReference>
<evidence type="ECO:0000256" key="3">
    <source>
        <dbReference type="ARBA" id="ARBA00022618"/>
    </source>
</evidence>
<evidence type="ECO:0000256" key="8">
    <source>
        <dbReference type="SAM" id="MobiDB-lite"/>
    </source>
</evidence>
<dbReference type="GO" id="GO:0010997">
    <property type="term" value="F:anaphase-promoting complex binding"/>
    <property type="evidence" value="ECO:0007669"/>
    <property type="project" value="InterPro"/>
</dbReference>
<evidence type="ECO:0000256" key="7">
    <source>
        <dbReference type="PROSITE-ProRule" id="PRU00221"/>
    </source>
</evidence>
<dbReference type="InterPro" id="IPR033010">
    <property type="entry name" value="Cdc20/Fizzy"/>
</dbReference>
<gene>
    <name evidence="10" type="ORF">V1264_010239</name>
</gene>
<dbReference type="GO" id="GO:0031145">
    <property type="term" value="P:anaphase-promoting complex-dependent catabolic process"/>
    <property type="evidence" value="ECO:0007669"/>
    <property type="project" value="TreeGrafter"/>
</dbReference>
<keyword evidence="6" id="KW-0131">Cell cycle</keyword>
<evidence type="ECO:0000259" key="9">
    <source>
        <dbReference type="Pfam" id="PF24807"/>
    </source>
</evidence>
<reference evidence="10 11" key="1">
    <citation type="submission" date="2024-02" db="EMBL/GenBank/DDBJ databases">
        <title>Chromosome-scale genome assembly of the rough periwinkle Littorina saxatilis.</title>
        <authorList>
            <person name="De Jode A."/>
            <person name="Faria R."/>
            <person name="Formenti G."/>
            <person name="Sims Y."/>
            <person name="Smith T.P."/>
            <person name="Tracey A."/>
            <person name="Wood J.M.D."/>
            <person name="Zagrodzka Z.B."/>
            <person name="Johannesson K."/>
            <person name="Butlin R.K."/>
            <person name="Leder E.H."/>
        </authorList>
    </citation>
    <scope>NUCLEOTIDE SEQUENCE [LARGE SCALE GENOMIC DNA]</scope>
    <source>
        <strain evidence="10">Snail1</strain>
        <tissue evidence="10">Muscle</tissue>
    </source>
</reference>
<organism evidence="10 11">
    <name type="scientific">Littorina saxatilis</name>
    <dbReference type="NCBI Taxonomy" id="31220"/>
    <lineage>
        <taxon>Eukaryota</taxon>
        <taxon>Metazoa</taxon>
        <taxon>Spiralia</taxon>
        <taxon>Lophotrochozoa</taxon>
        <taxon>Mollusca</taxon>
        <taxon>Gastropoda</taxon>
        <taxon>Caenogastropoda</taxon>
        <taxon>Littorinimorpha</taxon>
        <taxon>Littorinoidea</taxon>
        <taxon>Littorinidae</taxon>
        <taxon>Littorina</taxon>
    </lineage>
</organism>
<feature type="region of interest" description="Disordered" evidence="8">
    <location>
        <begin position="40"/>
        <end position="113"/>
    </location>
</feature>
<accession>A0AAN9ANZ0</accession>
<dbReference type="InterPro" id="IPR001680">
    <property type="entry name" value="WD40_rpt"/>
</dbReference>
<dbReference type="Pfam" id="PF24807">
    <property type="entry name" value="WD40_CDC20-Fz"/>
    <property type="match status" value="1"/>
</dbReference>
<dbReference type="GO" id="GO:0051301">
    <property type="term" value="P:cell division"/>
    <property type="evidence" value="ECO:0007669"/>
    <property type="project" value="UniProtKB-KW"/>
</dbReference>
<keyword evidence="4" id="KW-0677">Repeat</keyword>
<dbReference type="PROSITE" id="PS50294">
    <property type="entry name" value="WD_REPEATS_REGION"/>
    <property type="match status" value="2"/>
</dbReference>
<dbReference type="CDD" id="cd00200">
    <property type="entry name" value="WD40"/>
    <property type="match status" value="1"/>
</dbReference>
<feature type="repeat" description="WD" evidence="7">
    <location>
        <begin position="267"/>
        <end position="301"/>
    </location>
</feature>
<proteinExistence type="inferred from homology"/>
<dbReference type="Gene3D" id="2.130.10.10">
    <property type="entry name" value="YVTN repeat-like/Quinoprotein amine dehydrogenase"/>
    <property type="match status" value="1"/>
</dbReference>
<dbReference type="SMART" id="SM00320">
    <property type="entry name" value="WD40"/>
    <property type="match status" value="7"/>
</dbReference>
<feature type="domain" description="CDC20/Fizzy WD40" evidence="9">
    <location>
        <begin position="215"/>
        <end position="507"/>
    </location>
</feature>
<evidence type="ECO:0000256" key="4">
    <source>
        <dbReference type="ARBA" id="ARBA00022737"/>
    </source>
</evidence>
<comment type="similarity">
    <text evidence="1">Belongs to the WD repeat CDC20/Fizzy family.</text>
</comment>
<feature type="compositionally biased region" description="Low complexity" evidence="8">
    <location>
        <begin position="92"/>
        <end position="104"/>
    </location>
</feature>
<feature type="repeat" description="WD" evidence="7">
    <location>
        <begin position="476"/>
        <end position="508"/>
    </location>
</feature>
<evidence type="ECO:0000256" key="5">
    <source>
        <dbReference type="ARBA" id="ARBA00022776"/>
    </source>
</evidence>
<comment type="caution">
    <text evidence="10">The sequence shown here is derived from an EMBL/GenBank/DDBJ whole genome shotgun (WGS) entry which is preliminary data.</text>
</comment>
<dbReference type="SUPFAM" id="SSF50998">
    <property type="entry name" value="Quinoprotein alcohol dehydrogenase-like"/>
    <property type="match status" value="1"/>
</dbReference>
<evidence type="ECO:0000256" key="1">
    <source>
        <dbReference type="ARBA" id="ARBA00006445"/>
    </source>
</evidence>
<name>A0AAN9ANZ0_9CAEN</name>
<dbReference type="GO" id="GO:1990757">
    <property type="term" value="F:ubiquitin ligase activator activity"/>
    <property type="evidence" value="ECO:0007669"/>
    <property type="project" value="TreeGrafter"/>
</dbReference>
<dbReference type="PANTHER" id="PTHR19918:SF8">
    <property type="entry name" value="FI02843P"/>
    <property type="match status" value="1"/>
</dbReference>
<keyword evidence="2 7" id="KW-0853">WD repeat</keyword>
<dbReference type="PROSITE" id="PS50082">
    <property type="entry name" value="WD_REPEATS_2"/>
    <property type="match status" value="3"/>
</dbReference>
<dbReference type="AlphaFoldDB" id="A0AAN9ANZ0"/>
<dbReference type="InterPro" id="IPR015943">
    <property type="entry name" value="WD40/YVTN_repeat-like_dom_sf"/>
</dbReference>
<feature type="compositionally biased region" description="Polar residues" evidence="8">
    <location>
        <begin position="56"/>
        <end position="84"/>
    </location>
</feature>
<dbReference type="GO" id="GO:0005680">
    <property type="term" value="C:anaphase-promoting complex"/>
    <property type="evidence" value="ECO:0007669"/>
    <property type="project" value="TreeGrafter"/>
</dbReference>
<dbReference type="Proteomes" id="UP001374579">
    <property type="component" value="Unassembled WGS sequence"/>
</dbReference>
<keyword evidence="3" id="KW-0132">Cell division</keyword>
<evidence type="ECO:0000313" key="11">
    <source>
        <dbReference type="Proteomes" id="UP001374579"/>
    </source>
</evidence>
<keyword evidence="5" id="KW-0498">Mitosis</keyword>
<dbReference type="GO" id="GO:1905786">
    <property type="term" value="P:positive regulation of anaphase-promoting complex-dependent catabolic process"/>
    <property type="evidence" value="ECO:0007669"/>
    <property type="project" value="TreeGrafter"/>
</dbReference>
<evidence type="ECO:0000256" key="6">
    <source>
        <dbReference type="ARBA" id="ARBA00023306"/>
    </source>
</evidence>
<evidence type="ECO:0000256" key="2">
    <source>
        <dbReference type="ARBA" id="ARBA00022574"/>
    </source>
</evidence>
<dbReference type="InterPro" id="IPR056150">
    <property type="entry name" value="WD40_CDC20-Fz"/>
</dbReference>
<protein>
    <recommendedName>
        <fullName evidence="9">CDC20/Fizzy WD40 domain-containing protein</fullName>
    </recommendedName>
</protein>
<sequence>MAHLQFDKAVTDMTRIDGPLQNAPMARWQRKAQETLLRVHPSDNGVSSPLKARPMTTRTPGKNCRTPSRAKTPSKNAMTPGNEGSSKETKTPKTTPGKHLTGKTPNKKLAVTPGKQQDRFIPNRLTTNQDMSHFALLNVRGEEEEEEGGASAEYQQQLSDAMRLGQAGSRKILSFKNKCSVNNQPNNLNVLYCTGKVSAASATSRHIPSKPENILDAPVVLNDYYLHTLDWSSTNIVAAALGTDVYLWNATDSTIQLLTSVEASDYIASVAWITDGSFLGVGLSDGGVQIWDVNQAKLLRTMTGHAGRVGCLDWNAYILSSGSRTGAIHHHDVRVGTHHVGTLANHSQEVCGLRWSPDGQFLASGANDNTVNVWDATLTMEASPLHTFTEHQAAIKAISWCPWQTQLLATGGGTSDRHIRFWNTNTGTCVKTVDTQSQVCSVLWSKEHREIVSGHGYAMNQLSLWKYPAMTKVTDLIGHSGRILNLCMSPDGQTVASIAADETIRLWKCFAADKKEKKVKTATKTTGSTSGLSMTCIR</sequence>
<feature type="repeat" description="WD" evidence="7">
    <location>
        <begin position="343"/>
        <end position="375"/>
    </location>
</feature>
<evidence type="ECO:0000313" key="10">
    <source>
        <dbReference type="EMBL" id="KAK7090442.1"/>
    </source>
</evidence>
<dbReference type="PANTHER" id="PTHR19918">
    <property type="entry name" value="CELL DIVISION CYCLE 20 CDC20 FIZZY -RELATED"/>
    <property type="match status" value="1"/>
</dbReference>
<keyword evidence="11" id="KW-1185">Reference proteome</keyword>